<dbReference type="PANTHER" id="PTHR10529">
    <property type="entry name" value="AP COMPLEX SUBUNIT MU"/>
    <property type="match status" value="1"/>
</dbReference>
<feature type="region of interest" description="Disordered" evidence="5">
    <location>
        <begin position="1011"/>
        <end position="1031"/>
    </location>
</feature>
<comment type="subcellular location">
    <subcellularLocation>
        <location evidence="1">Cytoplasm</location>
    </subcellularLocation>
</comment>
<evidence type="ECO:0000259" key="7">
    <source>
        <dbReference type="PROSITE" id="PS51072"/>
    </source>
</evidence>
<feature type="region of interest" description="Disordered" evidence="5">
    <location>
        <begin position="1796"/>
        <end position="1829"/>
    </location>
</feature>
<dbReference type="InterPro" id="IPR036168">
    <property type="entry name" value="AP2_Mu_C_sf"/>
</dbReference>
<feature type="compositionally biased region" description="Polar residues" evidence="5">
    <location>
        <begin position="122"/>
        <end position="133"/>
    </location>
</feature>
<feature type="region of interest" description="Disordered" evidence="5">
    <location>
        <begin position="1749"/>
        <end position="1783"/>
    </location>
</feature>
<dbReference type="PROSITE" id="PS51070">
    <property type="entry name" value="SHD"/>
    <property type="match status" value="1"/>
</dbReference>
<proteinExistence type="inferred from homology"/>
<feature type="compositionally biased region" description="Low complexity" evidence="5">
    <location>
        <begin position="24"/>
        <end position="35"/>
    </location>
</feature>
<feature type="compositionally biased region" description="Pro residues" evidence="5">
    <location>
        <begin position="402"/>
        <end position="416"/>
    </location>
</feature>
<feature type="compositionally biased region" description="Basic and acidic residues" evidence="5">
    <location>
        <begin position="1013"/>
        <end position="1023"/>
    </location>
</feature>
<dbReference type="InterPro" id="IPR012320">
    <property type="entry name" value="SHD_dom"/>
</dbReference>
<evidence type="ECO:0000256" key="4">
    <source>
        <dbReference type="ARBA" id="ARBA00022583"/>
    </source>
</evidence>
<sequence>MSGRVNPITFLARRLSKTLSKSGNSDADNSSNAASRDADPDNIGYRPPRRLPSAHVSRPKERSGLIKRRWSRGSGGRATREKVPSTCPVRSASACPAPLAQSDCFDLTDVSDFEPEVKTTAMTSQADNTTVDKVQSEKAREADRESFIESEADRMSTSSSRGDSSDEESMISIKENVDPGLHQTEVSAVYADYDFDYPAVKRSESDEAMELEVDRTLPPTEDSSSEESTRRECEVEYQSSTDADEISLSKESDFKRTATDLTDTQSVVYEYGPMDVHAKEPTRLPVENREPDVENISMPEDAKVPIINVQTEDWTQSDGGEAVTYDQQAEWVQDTDYELEQGGSEYDIQEEEVTFEVEHDAAQDPFHEAVLNASRAQYLRDPPAIMVTSPSNHDLTPHSPKRPPPPVVHPPPPPPSEADRTATPPPRPPAPPSVSSAMKSSPNCTEGSTLSEAKPPHSPKKKKHKIFGVSVGPLPSDPDPNFPFKSHFEKRHIVPNPKKALQHIVSGEKRKDRLQRKAEAELERILKGGSDSTADQKKHPRVVVRETTKTEKQLSYISDWEEFQARVEATVQDSTSKLQTLKLEELQQNSSEDENWATFKADFDSQEKQTKEGKSREEALVSLLNANQAEKEPGLEEEKFPENLNKVDDYHHSVTSDKLPSLPTDLLANQNLPPAFQQADSENWANFDAGFSEEQGTPGIIFVEDFNKSDYWGQSKTAEFTENWANFGEGSLQFGSINEINEPSLTVTSDSKLEVDINTSVENLKFDLTELPVQNQKVSTKVDPKETPDLLMEVEAMEPLPGESDSPSVTAENPLEIRSDLAEGGESTFASIFSTIRPTERDQLGYNQDKALEENTFQGCNKMESFAAEGSLLSGAKQLVERFEYEESLQIRKSTSKESISHSSSVEDFVDEVLNEARSCKADSNRPASVSDLEVIGAEAGLDSILDSGCNEHIISTIEDRELKKSANKISKYSLSDTSKDSFSGNTARARVMPKRQGTLTENNPFRCTTRIENSEAPERSPINEEELAIEDEKTTLATVALFSRSVTDEDEEVVVGEEEGEEQTDAFNPFQTIYPASEKESSEEEEEEGDEVEDEESTKLGFPQVEIKPEKPVENGTEKTKCMVPLLPAPPKPTTPAYQQDEKESNLHEFELPASGDKTLKDFVLKNKTPSGWETFFETATSPQTQATVDIAESELVKAFEVDWSEPPPVDSKTAPVPVVPEPPRPETPDPALEEPFAPSFPLNHVWRLWLRFPEKKKKVKQLSKYTSDRTWKEVAVTLTEDRGRYEINLHEIDSETGTHNAQPFRTLRTEPYMQLSRCKLQQYDKYGKLNIFKVNHVTYRELPGMRPEKFSLKTLQQLVSHKPKQNVALDHLPIYSEILKFGSLDQTMMRGLMSTLEDALMRIPSHKDEGLSYSHEEICCYVIDEYVGEVSESGTIREQKARTRIFCSAFVNKGPHIVLGINDKWRFGREIVRRSDILPVMHDEWITIWKPEFHSCLEMEDYEKDHMLKFYPLDGCKFELMRFRVSLRNNRELPLQLHCAYSIDDRRVSMRCELLVPGYFTASQRSGAVPCEDVEIRIPVPEEWIYHFRVEKHNRYGSVHSTLRKPGKIKGLERITQMAQSLLPPSLLEASIGLAKYEHIYKSVVWRIPRVPEKNEASYRPHLLTCNLLLAPHDVVPEWDTLTKTVHIEYCMPSSTVSGTTVRSISVETTGNAEKFVRYTAKYRYTVDINYQLGHRKDKPLRGLFDETAEGDEMVSSSSDSEPEVDEESDSAQAVAPSGEAEIAEGDLLGLGISSISPLGAAPEEKGKQEIHPSPASNVNDLADIFG</sequence>
<feature type="region of interest" description="Disordered" evidence="5">
    <location>
        <begin position="1050"/>
        <end position="1145"/>
    </location>
</feature>
<feature type="region of interest" description="Disordered" evidence="5">
    <location>
        <begin position="205"/>
        <end position="246"/>
    </location>
</feature>
<dbReference type="PROSITE" id="PS51072">
    <property type="entry name" value="MHD"/>
    <property type="match status" value="1"/>
</dbReference>
<keyword evidence="3" id="KW-0963">Cytoplasm</keyword>
<feature type="compositionally biased region" description="Basic and acidic residues" evidence="5">
    <location>
        <begin position="134"/>
        <end position="154"/>
    </location>
</feature>
<evidence type="ECO:0008006" key="9">
    <source>
        <dbReference type="Google" id="ProtNLM"/>
    </source>
</evidence>
<dbReference type="GO" id="GO:0005737">
    <property type="term" value="C:cytoplasm"/>
    <property type="evidence" value="ECO:0007669"/>
    <property type="project" value="UniProtKB-SubCell"/>
</dbReference>
<evidence type="ECO:0000259" key="6">
    <source>
        <dbReference type="PROSITE" id="PS51070"/>
    </source>
</evidence>
<feature type="region of interest" description="Disordered" evidence="5">
    <location>
        <begin position="19"/>
        <end position="91"/>
    </location>
</feature>
<feature type="domain" description="MHD" evidence="7">
    <location>
        <begin position="1417"/>
        <end position="1736"/>
    </location>
</feature>
<dbReference type="Pfam" id="PF00928">
    <property type="entry name" value="Adap_comp_sub"/>
    <property type="match status" value="1"/>
</dbReference>
<feature type="region of interest" description="Disordered" evidence="5">
    <location>
        <begin position="122"/>
        <end position="168"/>
    </location>
</feature>
<keyword evidence="4" id="KW-0254">Endocytosis</keyword>
<evidence type="ECO:0000256" key="5">
    <source>
        <dbReference type="SAM" id="MobiDB-lite"/>
    </source>
</evidence>
<feature type="compositionally biased region" description="Basic and acidic residues" evidence="5">
    <location>
        <begin position="1108"/>
        <end position="1122"/>
    </location>
</feature>
<dbReference type="EMBL" id="GEEE01007434">
    <property type="protein sequence ID" value="JAP55791.1"/>
    <property type="molecule type" value="Transcribed_RNA"/>
</dbReference>
<dbReference type="Gene3D" id="2.60.40.1170">
    <property type="entry name" value="Mu homology domain, subdomain B"/>
    <property type="match status" value="1"/>
</dbReference>
<feature type="compositionally biased region" description="Pro residues" evidence="5">
    <location>
        <begin position="423"/>
        <end position="432"/>
    </location>
</feature>
<dbReference type="GO" id="GO:0006897">
    <property type="term" value="P:endocytosis"/>
    <property type="evidence" value="ECO:0007669"/>
    <property type="project" value="UniProtKB-KW"/>
</dbReference>
<comment type="similarity">
    <text evidence="2">Belongs to the Stoned B family.</text>
</comment>
<feature type="domain" description="SHD" evidence="6">
    <location>
        <begin position="1247"/>
        <end position="1413"/>
    </location>
</feature>
<protein>
    <recommendedName>
        <fullName evidence="9">Protein stoned-B</fullName>
    </recommendedName>
</protein>
<feature type="compositionally biased region" description="Acidic residues" evidence="5">
    <location>
        <begin position="1050"/>
        <end position="1065"/>
    </location>
</feature>
<dbReference type="InterPro" id="IPR050431">
    <property type="entry name" value="Adaptor_comp_med_subunit"/>
</dbReference>
<feature type="compositionally biased region" description="Low complexity" evidence="5">
    <location>
        <begin position="433"/>
        <end position="442"/>
    </location>
</feature>
<accession>A0A0X3PV88</accession>
<dbReference type="SUPFAM" id="SSF49447">
    <property type="entry name" value="Second domain of Mu2 adaptin subunit (ap50) of ap2 adaptor"/>
    <property type="match status" value="1"/>
</dbReference>
<gene>
    <name evidence="8" type="ORF">TR90989</name>
</gene>
<organism evidence="8">
    <name type="scientific">Schistocephalus solidus</name>
    <name type="common">Tapeworm</name>
    <dbReference type="NCBI Taxonomy" id="70667"/>
    <lineage>
        <taxon>Eukaryota</taxon>
        <taxon>Metazoa</taxon>
        <taxon>Spiralia</taxon>
        <taxon>Lophotrochozoa</taxon>
        <taxon>Platyhelminthes</taxon>
        <taxon>Cestoda</taxon>
        <taxon>Eucestoda</taxon>
        <taxon>Diphyllobothriidea</taxon>
        <taxon>Diphyllobothriidae</taxon>
        <taxon>Schistocephalus</taxon>
    </lineage>
</organism>
<evidence type="ECO:0000256" key="2">
    <source>
        <dbReference type="ARBA" id="ARBA00005579"/>
    </source>
</evidence>
<dbReference type="InterPro" id="IPR028565">
    <property type="entry name" value="MHD"/>
</dbReference>
<evidence type="ECO:0000256" key="1">
    <source>
        <dbReference type="ARBA" id="ARBA00004496"/>
    </source>
</evidence>
<evidence type="ECO:0000313" key="8">
    <source>
        <dbReference type="EMBL" id="JAP55791.1"/>
    </source>
</evidence>
<feature type="compositionally biased region" description="Acidic residues" evidence="5">
    <location>
        <begin position="1082"/>
        <end position="1097"/>
    </location>
</feature>
<feature type="region of interest" description="Disordered" evidence="5">
    <location>
        <begin position="1206"/>
        <end position="1231"/>
    </location>
</feature>
<evidence type="ECO:0000256" key="3">
    <source>
        <dbReference type="ARBA" id="ARBA00022490"/>
    </source>
</evidence>
<feature type="region of interest" description="Disordered" evidence="5">
    <location>
        <begin position="384"/>
        <end position="498"/>
    </location>
</feature>
<feature type="compositionally biased region" description="Basic residues" evidence="5">
    <location>
        <begin position="457"/>
        <end position="466"/>
    </location>
</feature>
<reference evidence="8" key="1">
    <citation type="submission" date="2016-01" db="EMBL/GenBank/DDBJ databases">
        <title>Reference transcriptome for the parasite Schistocephalus solidus: insights into the molecular evolution of parasitism.</title>
        <authorList>
            <person name="Hebert F.O."/>
            <person name="Grambauer S."/>
            <person name="Barber I."/>
            <person name="Landry C.R."/>
            <person name="Aubin-Horth N."/>
        </authorList>
    </citation>
    <scope>NUCLEOTIDE SEQUENCE</scope>
</reference>
<name>A0A0X3PV88_SCHSO</name>
<feature type="compositionally biased region" description="Acidic residues" evidence="5">
    <location>
        <begin position="1763"/>
        <end position="1772"/>
    </location>
</feature>